<organism evidence="1 2">
    <name type="scientific">Trifolium medium</name>
    <dbReference type="NCBI Taxonomy" id="97028"/>
    <lineage>
        <taxon>Eukaryota</taxon>
        <taxon>Viridiplantae</taxon>
        <taxon>Streptophyta</taxon>
        <taxon>Embryophyta</taxon>
        <taxon>Tracheophyta</taxon>
        <taxon>Spermatophyta</taxon>
        <taxon>Magnoliopsida</taxon>
        <taxon>eudicotyledons</taxon>
        <taxon>Gunneridae</taxon>
        <taxon>Pentapetalae</taxon>
        <taxon>rosids</taxon>
        <taxon>fabids</taxon>
        <taxon>Fabales</taxon>
        <taxon>Fabaceae</taxon>
        <taxon>Papilionoideae</taxon>
        <taxon>50 kb inversion clade</taxon>
        <taxon>NPAAA clade</taxon>
        <taxon>Hologalegina</taxon>
        <taxon>IRL clade</taxon>
        <taxon>Trifolieae</taxon>
        <taxon>Trifolium</taxon>
    </lineage>
</organism>
<keyword evidence="2" id="KW-1185">Reference proteome</keyword>
<dbReference type="Proteomes" id="UP000265520">
    <property type="component" value="Unassembled WGS sequence"/>
</dbReference>
<reference evidence="1 2" key="1">
    <citation type="journal article" date="2018" name="Front. Plant Sci.">
        <title>Red Clover (Trifolium pratense) and Zigzag Clover (T. medium) - A Picture of Genomic Similarities and Differences.</title>
        <authorList>
            <person name="Dluhosova J."/>
            <person name="Istvanek J."/>
            <person name="Nedelnik J."/>
            <person name="Repkova J."/>
        </authorList>
    </citation>
    <scope>NUCLEOTIDE SEQUENCE [LARGE SCALE GENOMIC DNA]</scope>
    <source>
        <strain evidence="2">cv. 10/8</strain>
        <tissue evidence="1">Leaf</tissue>
    </source>
</reference>
<comment type="caution">
    <text evidence="1">The sequence shown here is derived from an EMBL/GenBank/DDBJ whole genome shotgun (WGS) entry which is preliminary data.</text>
</comment>
<dbReference type="AlphaFoldDB" id="A0A392VTW0"/>
<evidence type="ECO:0000313" key="1">
    <source>
        <dbReference type="EMBL" id="MCI90889.1"/>
    </source>
</evidence>
<name>A0A392VTW0_9FABA</name>
<feature type="non-terminal residue" evidence="1">
    <location>
        <position position="44"/>
    </location>
</feature>
<sequence>MTSALNAVWFGHFRVRASVAKFEHNDTAADRRPEKEKVGLSKGV</sequence>
<evidence type="ECO:0000313" key="2">
    <source>
        <dbReference type="Proteomes" id="UP000265520"/>
    </source>
</evidence>
<proteinExistence type="predicted"/>
<accession>A0A392VTW0</accession>
<dbReference type="EMBL" id="LXQA011257047">
    <property type="protein sequence ID" value="MCI90889.1"/>
    <property type="molecule type" value="Genomic_DNA"/>
</dbReference>
<protein>
    <submittedName>
        <fullName evidence="1">Uncharacterized protein</fullName>
    </submittedName>
</protein>